<feature type="chain" id="PRO_5035208533" description="SHSP domain-containing protein" evidence="10">
    <location>
        <begin position="19"/>
        <end position="538"/>
    </location>
</feature>
<dbReference type="OrthoDB" id="272289at2759"/>
<evidence type="ECO:0000256" key="7">
    <source>
        <dbReference type="RuleBase" id="RU003616"/>
    </source>
</evidence>
<dbReference type="GO" id="GO:0005975">
    <property type="term" value="P:carbohydrate metabolic process"/>
    <property type="evidence" value="ECO:0007669"/>
    <property type="project" value="InterPro"/>
</dbReference>
<evidence type="ECO:0000313" key="13">
    <source>
        <dbReference type="Proteomes" id="UP000708208"/>
    </source>
</evidence>
<dbReference type="Pfam" id="PF04616">
    <property type="entry name" value="Glyco_hydro_43"/>
    <property type="match status" value="1"/>
</dbReference>
<comment type="caution">
    <text evidence="12">The sequence shown here is derived from an EMBL/GenBank/DDBJ whole genome shotgun (WGS) entry which is preliminary data.</text>
</comment>
<dbReference type="InterPro" id="IPR002068">
    <property type="entry name" value="A-crystallin/Hsp20_dom"/>
</dbReference>
<evidence type="ECO:0000259" key="11">
    <source>
        <dbReference type="PROSITE" id="PS01031"/>
    </source>
</evidence>
<keyword evidence="13" id="KW-1185">Reference proteome</keyword>
<dbReference type="PROSITE" id="PS01031">
    <property type="entry name" value="SHSP"/>
    <property type="match status" value="1"/>
</dbReference>
<reference evidence="12" key="1">
    <citation type="submission" date="2021-06" db="EMBL/GenBank/DDBJ databases">
        <authorList>
            <person name="Hodson N. C."/>
            <person name="Mongue J. A."/>
            <person name="Jaron S. K."/>
        </authorList>
    </citation>
    <scope>NUCLEOTIDE SEQUENCE</scope>
</reference>
<keyword evidence="1 10" id="KW-0732">Signal</keyword>
<evidence type="ECO:0000256" key="1">
    <source>
        <dbReference type="ARBA" id="ARBA00022729"/>
    </source>
</evidence>
<accession>A0A8J2NUM4</accession>
<evidence type="ECO:0000256" key="8">
    <source>
        <dbReference type="RuleBase" id="RU361187"/>
    </source>
</evidence>
<name>A0A8J2NUM4_9HEXA</name>
<feature type="signal peptide" evidence="10">
    <location>
        <begin position="1"/>
        <end position="18"/>
    </location>
</feature>
<keyword evidence="3 8" id="KW-0326">Glycosidase</keyword>
<dbReference type="PANTHER" id="PTHR43817">
    <property type="entry name" value="GLYCOSYL HYDROLASE"/>
    <property type="match status" value="1"/>
</dbReference>
<evidence type="ECO:0000256" key="9">
    <source>
        <dbReference type="SAM" id="MobiDB-lite"/>
    </source>
</evidence>
<feature type="domain" description="SHSP" evidence="11">
    <location>
        <begin position="423"/>
        <end position="536"/>
    </location>
</feature>
<dbReference type="CDD" id="cd18820">
    <property type="entry name" value="GH43_LbAraf43-like"/>
    <property type="match status" value="1"/>
</dbReference>
<protein>
    <recommendedName>
        <fullName evidence="11">SHSP domain-containing protein</fullName>
    </recommendedName>
</protein>
<gene>
    <name evidence="12" type="ORF">AFUS01_LOCUS15779</name>
</gene>
<dbReference type="AlphaFoldDB" id="A0A8J2NUM4"/>
<keyword evidence="2 8" id="KW-0378">Hydrolase</keyword>
<proteinExistence type="inferred from homology"/>
<dbReference type="PANTHER" id="PTHR43817:SF1">
    <property type="entry name" value="HYDROLASE, FAMILY 43, PUTATIVE (AFU_ORTHOLOGUE AFUA_3G01660)-RELATED"/>
    <property type="match status" value="1"/>
</dbReference>
<organism evidence="12 13">
    <name type="scientific">Allacma fusca</name>
    <dbReference type="NCBI Taxonomy" id="39272"/>
    <lineage>
        <taxon>Eukaryota</taxon>
        <taxon>Metazoa</taxon>
        <taxon>Ecdysozoa</taxon>
        <taxon>Arthropoda</taxon>
        <taxon>Hexapoda</taxon>
        <taxon>Collembola</taxon>
        <taxon>Symphypleona</taxon>
        <taxon>Sminthuridae</taxon>
        <taxon>Allacma</taxon>
    </lineage>
</organism>
<dbReference type="Proteomes" id="UP000708208">
    <property type="component" value="Unassembled WGS sequence"/>
</dbReference>
<dbReference type="CDD" id="cd06526">
    <property type="entry name" value="metazoan_ACD"/>
    <property type="match status" value="1"/>
</dbReference>
<feature type="compositionally biased region" description="Basic and acidic residues" evidence="9">
    <location>
        <begin position="528"/>
        <end position="538"/>
    </location>
</feature>
<comment type="similarity">
    <text evidence="8">Belongs to the glycosyl hydrolase 43 family.</text>
</comment>
<evidence type="ECO:0000313" key="12">
    <source>
        <dbReference type="EMBL" id="CAG7726903.1"/>
    </source>
</evidence>
<feature type="site" description="Important for catalytic activity, responsible for pKa modulation of the active site Glu and correct orientation of both the proton donor and substrate" evidence="5">
    <location>
        <position position="140"/>
    </location>
</feature>
<evidence type="ECO:0000256" key="4">
    <source>
        <dbReference type="PIRSR" id="PIRSR606710-1"/>
    </source>
</evidence>
<evidence type="ECO:0000256" key="3">
    <source>
        <dbReference type="ARBA" id="ARBA00023295"/>
    </source>
</evidence>
<dbReference type="GO" id="GO:0004553">
    <property type="term" value="F:hydrolase activity, hydrolyzing O-glycosyl compounds"/>
    <property type="evidence" value="ECO:0007669"/>
    <property type="project" value="InterPro"/>
</dbReference>
<dbReference type="EMBL" id="CAJVCH010141481">
    <property type="protein sequence ID" value="CAG7726903.1"/>
    <property type="molecule type" value="Genomic_DNA"/>
</dbReference>
<dbReference type="Pfam" id="PF00011">
    <property type="entry name" value="HSP20"/>
    <property type="match status" value="1"/>
</dbReference>
<evidence type="ECO:0000256" key="10">
    <source>
        <dbReference type="SAM" id="SignalP"/>
    </source>
</evidence>
<evidence type="ECO:0000256" key="5">
    <source>
        <dbReference type="PIRSR" id="PIRSR606710-2"/>
    </source>
</evidence>
<feature type="active site" description="Proton donor" evidence="4">
    <location>
        <position position="195"/>
    </location>
</feature>
<feature type="region of interest" description="Disordered" evidence="9">
    <location>
        <begin position="518"/>
        <end position="538"/>
    </location>
</feature>
<sequence length="538" mass="61407">MKYIFFSICIYLLGGVNGQGTFKNPIFDGNSPDPSVLRVGNYYYLTLSTAGETAITVFKSSRLTDFRNAENNTAYKATENQRNLWAPEMHSVDGELYIYFTMDVGDHRNHVIKADDPENPMGNWGPPIKLLADFEHAGIDGSVLQHGNGQKYYAWASTWGIWIVKMINATAVGPSRVFLRLPTSPWECDDVCINEGPFFIYNRGVTYLIFSASSTFFPNYNLGMMSIEGDKDPMVPSNWWYGDDKPVFWRNDEESVYTTGHATFTTSPDGTETWMVYHATEDPVQINGYRVARVDKITWDEVTGRPVFPRPSGYNHTLNSYFESTLAALRSKFGALKQRFDSISSNFFHSESQRNKEDNMRGDYLVPYYADPLAHWGYVHPLDQLSRLDRDLYDLGRELSSWDRDFHALGSSMFNRPGLMDRNLFCPMVESMKPGIDEKSGKYIMNVPLGKDLSPEDLKISLKDRVMTIEGKKEQKSEDGRSRSYHEFMRKFTLPEEVKTEEVKSMLTPEGYLKIEAPLPQGALPEPPKPKEIPIEFS</sequence>
<evidence type="ECO:0000256" key="6">
    <source>
        <dbReference type="PROSITE-ProRule" id="PRU00285"/>
    </source>
</evidence>
<comment type="similarity">
    <text evidence="6 7">Belongs to the small heat shock protein (HSP20) family.</text>
</comment>
<feature type="active site" description="Proton acceptor" evidence="4">
    <location>
        <position position="33"/>
    </location>
</feature>
<evidence type="ECO:0000256" key="2">
    <source>
        <dbReference type="ARBA" id="ARBA00022801"/>
    </source>
</evidence>
<dbReference type="InterPro" id="IPR006710">
    <property type="entry name" value="Glyco_hydro_43"/>
</dbReference>